<protein>
    <submittedName>
        <fullName evidence="2">Uncharacterized protein</fullName>
    </submittedName>
</protein>
<gene>
    <name evidence="2" type="ORF">niasHT_017131</name>
</gene>
<comment type="caution">
    <text evidence="2">The sequence shown here is derived from an EMBL/GenBank/DDBJ whole genome shotgun (WGS) entry which is preliminary data.</text>
</comment>
<evidence type="ECO:0000313" key="3">
    <source>
        <dbReference type="Proteomes" id="UP001620626"/>
    </source>
</evidence>
<name>A0ABD2LFX5_9BILA</name>
<feature type="region of interest" description="Disordered" evidence="1">
    <location>
        <begin position="232"/>
        <end position="321"/>
    </location>
</feature>
<feature type="compositionally biased region" description="Basic and acidic residues" evidence="1">
    <location>
        <begin position="232"/>
        <end position="245"/>
    </location>
</feature>
<sequence length="321" mass="37107">MAEPKEVHPMEEMTEEEQRSLQSMERSLLKQLEKVRKTLASGQIKGQEEEDQVAPIMLEENEMNDDDGKPEIGKKELKLEAKEKGTKRKWEEEKEKTVKKVPETEQREKEKVKCIEDVISLDSGEFYDDQAILYSPKAQFDRFGFWDSCVNTEAKRELKELKEKEKIVKNELDTPSIEKWGIRVQKLRENEKKTKEARNVLQCLLKIRERALVISDEAQIASREVQKIIEKDGKSGDEKEAKCEEEPFSNDPWKGHDSRWKTRGGRGNWRGRSEWRGRGRNGGRGSWMNFTGPSTSAAWTMAPGPSTAMDFPRITGGFQQN</sequence>
<evidence type="ECO:0000313" key="2">
    <source>
        <dbReference type="EMBL" id="KAL3113575.1"/>
    </source>
</evidence>
<keyword evidence="3" id="KW-1185">Reference proteome</keyword>
<reference evidence="2 3" key="1">
    <citation type="submission" date="2024-10" db="EMBL/GenBank/DDBJ databases">
        <authorList>
            <person name="Kim D."/>
        </authorList>
    </citation>
    <scope>NUCLEOTIDE SEQUENCE [LARGE SCALE GENOMIC DNA]</scope>
    <source>
        <strain evidence="2">BH-2024</strain>
    </source>
</reference>
<feature type="region of interest" description="Disordered" evidence="1">
    <location>
        <begin position="59"/>
        <end position="106"/>
    </location>
</feature>
<dbReference type="AlphaFoldDB" id="A0ABD2LFX5"/>
<feature type="region of interest" description="Disordered" evidence="1">
    <location>
        <begin position="1"/>
        <end position="26"/>
    </location>
</feature>
<feature type="compositionally biased region" description="Basic and acidic residues" evidence="1">
    <location>
        <begin position="66"/>
        <end position="106"/>
    </location>
</feature>
<proteinExistence type="predicted"/>
<feature type="compositionally biased region" description="Polar residues" evidence="1">
    <location>
        <begin position="288"/>
        <end position="298"/>
    </location>
</feature>
<organism evidence="2 3">
    <name type="scientific">Heterodera trifolii</name>
    <dbReference type="NCBI Taxonomy" id="157864"/>
    <lineage>
        <taxon>Eukaryota</taxon>
        <taxon>Metazoa</taxon>
        <taxon>Ecdysozoa</taxon>
        <taxon>Nematoda</taxon>
        <taxon>Chromadorea</taxon>
        <taxon>Rhabditida</taxon>
        <taxon>Tylenchina</taxon>
        <taxon>Tylenchomorpha</taxon>
        <taxon>Tylenchoidea</taxon>
        <taxon>Heteroderidae</taxon>
        <taxon>Heteroderinae</taxon>
        <taxon>Heterodera</taxon>
    </lineage>
</organism>
<evidence type="ECO:0000256" key="1">
    <source>
        <dbReference type="SAM" id="MobiDB-lite"/>
    </source>
</evidence>
<accession>A0ABD2LFX5</accession>
<feature type="compositionally biased region" description="Basic and acidic residues" evidence="1">
    <location>
        <begin position="1"/>
        <end position="19"/>
    </location>
</feature>
<dbReference type="Proteomes" id="UP001620626">
    <property type="component" value="Unassembled WGS sequence"/>
</dbReference>
<dbReference type="EMBL" id="JBICBT010000443">
    <property type="protein sequence ID" value="KAL3113575.1"/>
    <property type="molecule type" value="Genomic_DNA"/>
</dbReference>